<evidence type="ECO:0000256" key="4">
    <source>
        <dbReference type="ARBA" id="ARBA00022982"/>
    </source>
</evidence>
<keyword evidence="3" id="KW-0479">Metal-binding</keyword>
<dbReference type="NCBIfam" id="TIGR00332">
    <property type="entry name" value="neela_ferrous"/>
    <property type="match status" value="1"/>
</dbReference>
<dbReference type="KEGG" id="mfv:Mfer_0039"/>
<reference evidence="7 8" key="1">
    <citation type="journal article" date="2010" name="Stand. Genomic Sci.">
        <title>Complete genome sequence of Methanothermus fervidus type strain (V24S).</title>
        <authorList>
            <person name="Anderson I."/>
            <person name="Djao O.D."/>
            <person name="Misra M."/>
            <person name="Chertkov O."/>
            <person name="Nolan M."/>
            <person name="Lucas S."/>
            <person name="Lapidus A."/>
            <person name="Del Rio T.G."/>
            <person name="Tice H."/>
            <person name="Cheng J.F."/>
            <person name="Tapia R."/>
            <person name="Han C."/>
            <person name="Goodwin L."/>
            <person name="Pitluck S."/>
            <person name="Liolios K."/>
            <person name="Ivanova N."/>
            <person name="Mavromatis K."/>
            <person name="Mikhailova N."/>
            <person name="Pati A."/>
            <person name="Brambilla E."/>
            <person name="Chen A."/>
            <person name="Palaniappan K."/>
            <person name="Land M."/>
            <person name="Hauser L."/>
            <person name="Chang Y.J."/>
            <person name="Jeffries C.D."/>
            <person name="Sikorski J."/>
            <person name="Spring S."/>
            <person name="Rohde M."/>
            <person name="Eichinger K."/>
            <person name="Huber H."/>
            <person name="Wirth R."/>
            <person name="Goker M."/>
            <person name="Detter J.C."/>
            <person name="Woyke T."/>
            <person name="Bristow J."/>
            <person name="Eisen J.A."/>
            <person name="Markowitz V."/>
            <person name="Hugenholtz P."/>
            <person name="Klenk H.P."/>
            <person name="Kyrpides N.C."/>
        </authorList>
    </citation>
    <scope>NUCLEOTIDE SEQUENCE [LARGE SCALE GENOMIC DNA]</scope>
    <source>
        <strain evidence="8">ATCC 43054 / DSM 2088 / JCM 10308 / V24 S</strain>
    </source>
</reference>
<dbReference type="Proteomes" id="UP000002315">
    <property type="component" value="Chromosome"/>
</dbReference>
<dbReference type="STRING" id="523846.Mfer_0039"/>
<dbReference type="CDD" id="cd03172">
    <property type="entry name" value="SORL_classII"/>
    <property type="match status" value="1"/>
</dbReference>
<evidence type="ECO:0000313" key="8">
    <source>
        <dbReference type="Proteomes" id="UP000002315"/>
    </source>
</evidence>
<evidence type="ECO:0000259" key="6">
    <source>
        <dbReference type="Pfam" id="PF01880"/>
    </source>
</evidence>
<feature type="domain" description="Desulfoferrodoxin ferrous iron-binding" evidence="6">
    <location>
        <begin position="11"/>
        <end position="107"/>
    </location>
</feature>
<dbReference type="AlphaFoldDB" id="E3GWM9"/>
<dbReference type="SUPFAM" id="SSF49367">
    <property type="entry name" value="Superoxide reductase-like"/>
    <property type="match status" value="1"/>
</dbReference>
<proteinExistence type="inferred from homology"/>
<organism evidence="7 8">
    <name type="scientific">Methanothermus fervidus (strain ATCC 43054 / DSM 2088 / JCM 10308 / V24 S)</name>
    <dbReference type="NCBI Taxonomy" id="523846"/>
    <lineage>
        <taxon>Archaea</taxon>
        <taxon>Methanobacteriati</taxon>
        <taxon>Methanobacteriota</taxon>
        <taxon>Methanomada group</taxon>
        <taxon>Methanobacteria</taxon>
        <taxon>Methanobacteriales</taxon>
        <taxon>Methanothermaceae</taxon>
        <taxon>Methanothermus</taxon>
    </lineage>
</organism>
<keyword evidence="2" id="KW-0813">Transport</keyword>
<dbReference type="Gene3D" id="2.60.40.730">
    <property type="entry name" value="SOR catalytic domain"/>
    <property type="match status" value="1"/>
</dbReference>
<dbReference type="PANTHER" id="PTHR36541:SF1">
    <property type="entry name" value="SUPEROXIDE REDUCTASE-RELATED"/>
    <property type="match status" value="1"/>
</dbReference>
<dbReference type="Pfam" id="PF01880">
    <property type="entry name" value="Desulfoferrodox"/>
    <property type="match status" value="1"/>
</dbReference>
<dbReference type="InterPro" id="IPR051233">
    <property type="entry name" value="Desulfoferrodoxin_SOR"/>
</dbReference>
<dbReference type="GO" id="GO:0016491">
    <property type="term" value="F:oxidoreductase activity"/>
    <property type="evidence" value="ECO:0007669"/>
    <property type="project" value="InterPro"/>
</dbReference>
<evidence type="ECO:0000256" key="3">
    <source>
        <dbReference type="ARBA" id="ARBA00022723"/>
    </source>
</evidence>
<evidence type="ECO:0000256" key="2">
    <source>
        <dbReference type="ARBA" id="ARBA00022448"/>
    </source>
</evidence>
<dbReference type="HOGENOM" id="CLU_118960_2_1_2"/>
<dbReference type="InterPro" id="IPR036073">
    <property type="entry name" value="Desulfoferrodoxin_Fe-bd_dom_sf"/>
</dbReference>
<keyword evidence="4" id="KW-0249">Electron transport</keyword>
<protein>
    <submittedName>
        <fullName evidence="7">Desulfoferrodoxin ferrous iron-binding region</fullName>
    </submittedName>
</protein>
<dbReference type="PANTHER" id="PTHR36541">
    <property type="entry name" value="SUPEROXIDE REDUCTASE-RELATED"/>
    <property type="match status" value="1"/>
</dbReference>
<dbReference type="GO" id="GO:0005506">
    <property type="term" value="F:iron ion binding"/>
    <property type="evidence" value="ECO:0007669"/>
    <property type="project" value="InterPro"/>
</dbReference>
<accession>E3GWM9</accession>
<comment type="similarity">
    <text evidence="1">Belongs to the desulfoferrodoxin family.</text>
</comment>
<evidence type="ECO:0000256" key="5">
    <source>
        <dbReference type="ARBA" id="ARBA00023004"/>
    </source>
</evidence>
<sequence length="117" mass="13791">MFHKINRMKEKTEYEMKHVPLIECKDSTKPDEFFNVRISTNAPHPMEKDHFIQWIELFVGPVFLGRAEFTQFTKPDVTFVVKAPSPGHGDYTLRALLRCNLHGVWENTKKIRMKSEK</sequence>
<name>E3GWM9_METFV</name>
<keyword evidence="8" id="KW-1185">Reference proteome</keyword>
<evidence type="ECO:0000256" key="1">
    <source>
        <dbReference type="ARBA" id="ARBA00005941"/>
    </source>
</evidence>
<gene>
    <name evidence="7" type="ordered locus">Mfer_0039</name>
</gene>
<evidence type="ECO:0000313" key="7">
    <source>
        <dbReference type="EMBL" id="ADP76843.1"/>
    </source>
</evidence>
<dbReference type="InterPro" id="IPR002742">
    <property type="entry name" value="Desulfoferrodoxin_Fe-bd_dom"/>
</dbReference>
<keyword evidence="5" id="KW-0408">Iron</keyword>
<dbReference type="OrthoDB" id="30725at2157"/>
<dbReference type="EMBL" id="CP002278">
    <property type="protein sequence ID" value="ADP76843.1"/>
    <property type="molecule type" value="Genomic_DNA"/>
</dbReference>